<dbReference type="PANTHER" id="PTHR37423:SF2">
    <property type="entry name" value="MEMBRANE-BOUND LYTIC MUREIN TRANSGLYCOSYLASE C"/>
    <property type="match status" value="1"/>
</dbReference>
<keyword evidence="1" id="KW-0812">Transmembrane</keyword>
<dbReference type="Gene3D" id="1.10.530.10">
    <property type="match status" value="1"/>
</dbReference>
<keyword evidence="1" id="KW-0472">Membrane</keyword>
<sequence>VKVQTSLYGRRDAFVAVAILVFSAACVGTIPDPPQPIPNPQAALALDSSVDHDRSPFLTPPAKTLPDPILDSRWARHPVIAERTDRWIDFWTGEGADDFVRYLARMRRYSDLIDTEISAGKLPNSLRYLPIVESGYLPTAQSSAGATGLWQLMSGTAREVGLVVGPLIDERRDPVVSTSKALSILSSHHGRFKSWYLALAAYNAGPNRISRLLRRHAALATGGDSLYVVLHGLLPRETRDFIPKLLAASVLARSLERYGLELQQVPSFSFEEVTVPDATSVDVIARAAEVPKDLIEALNPQLVRGFTPANRETLIRVPPEHGAVFQTNYELVPVDERVSFL</sequence>
<feature type="transmembrane region" description="Helical" evidence="1">
    <location>
        <begin position="12"/>
        <end position="30"/>
    </location>
</feature>
<dbReference type="CDD" id="cd16894">
    <property type="entry name" value="MltD-like"/>
    <property type="match status" value="1"/>
</dbReference>
<name>A0A382KF62_9ZZZZ</name>
<dbReference type="InterPro" id="IPR000189">
    <property type="entry name" value="Transglyc_AS"/>
</dbReference>
<dbReference type="PANTHER" id="PTHR37423">
    <property type="entry name" value="SOLUBLE LYTIC MUREIN TRANSGLYCOSYLASE-RELATED"/>
    <property type="match status" value="1"/>
</dbReference>
<evidence type="ECO:0000313" key="3">
    <source>
        <dbReference type="EMBL" id="SVC22859.1"/>
    </source>
</evidence>
<keyword evidence="1" id="KW-1133">Transmembrane helix</keyword>
<dbReference type="PROSITE" id="PS00922">
    <property type="entry name" value="TRANSGLYCOSYLASE"/>
    <property type="match status" value="1"/>
</dbReference>
<evidence type="ECO:0000259" key="2">
    <source>
        <dbReference type="Pfam" id="PF01464"/>
    </source>
</evidence>
<dbReference type="InterPro" id="IPR008258">
    <property type="entry name" value="Transglycosylase_SLT_dom_1"/>
</dbReference>
<feature type="non-terminal residue" evidence="3">
    <location>
        <position position="341"/>
    </location>
</feature>
<accession>A0A382KF62</accession>
<gene>
    <name evidence="3" type="ORF">METZ01_LOCUS275713</name>
</gene>
<dbReference type="GO" id="GO:0000270">
    <property type="term" value="P:peptidoglycan metabolic process"/>
    <property type="evidence" value="ECO:0007669"/>
    <property type="project" value="InterPro"/>
</dbReference>
<feature type="domain" description="Transglycosylase SLT" evidence="2">
    <location>
        <begin position="122"/>
        <end position="217"/>
    </location>
</feature>
<feature type="non-terminal residue" evidence="3">
    <location>
        <position position="1"/>
    </location>
</feature>
<dbReference type="AlphaFoldDB" id="A0A382KF62"/>
<dbReference type="Pfam" id="PF01464">
    <property type="entry name" value="SLT"/>
    <property type="match status" value="1"/>
</dbReference>
<protein>
    <recommendedName>
        <fullName evidence="2">Transglycosylase SLT domain-containing protein</fullName>
    </recommendedName>
</protein>
<dbReference type="InterPro" id="IPR023346">
    <property type="entry name" value="Lysozyme-like_dom_sf"/>
</dbReference>
<reference evidence="3" key="1">
    <citation type="submission" date="2018-05" db="EMBL/GenBank/DDBJ databases">
        <authorList>
            <person name="Lanie J.A."/>
            <person name="Ng W.-L."/>
            <person name="Kazmierczak K.M."/>
            <person name="Andrzejewski T.M."/>
            <person name="Davidsen T.M."/>
            <person name="Wayne K.J."/>
            <person name="Tettelin H."/>
            <person name="Glass J.I."/>
            <person name="Rusch D."/>
            <person name="Podicherti R."/>
            <person name="Tsui H.-C.T."/>
            <person name="Winkler M.E."/>
        </authorList>
    </citation>
    <scope>NUCLEOTIDE SEQUENCE</scope>
</reference>
<dbReference type="EMBL" id="UINC01080167">
    <property type="protein sequence ID" value="SVC22859.1"/>
    <property type="molecule type" value="Genomic_DNA"/>
</dbReference>
<organism evidence="3">
    <name type="scientific">marine metagenome</name>
    <dbReference type="NCBI Taxonomy" id="408172"/>
    <lineage>
        <taxon>unclassified sequences</taxon>
        <taxon>metagenomes</taxon>
        <taxon>ecological metagenomes</taxon>
    </lineage>
</organism>
<proteinExistence type="predicted"/>
<dbReference type="GO" id="GO:0008933">
    <property type="term" value="F:peptidoglycan lytic transglycosylase activity"/>
    <property type="evidence" value="ECO:0007669"/>
    <property type="project" value="InterPro"/>
</dbReference>
<dbReference type="GO" id="GO:0016020">
    <property type="term" value="C:membrane"/>
    <property type="evidence" value="ECO:0007669"/>
    <property type="project" value="InterPro"/>
</dbReference>
<evidence type="ECO:0000256" key="1">
    <source>
        <dbReference type="SAM" id="Phobius"/>
    </source>
</evidence>
<dbReference type="SUPFAM" id="SSF53955">
    <property type="entry name" value="Lysozyme-like"/>
    <property type="match status" value="1"/>
</dbReference>